<dbReference type="GeneID" id="7444895"/>
<feature type="compositionally biased region" description="Basic and acidic residues" evidence="2">
    <location>
        <begin position="307"/>
        <end position="323"/>
    </location>
</feature>
<feature type="coiled-coil region" evidence="1">
    <location>
        <begin position="914"/>
        <end position="941"/>
    </location>
</feature>
<gene>
    <name evidence="3" type="ORF">THAPSDRAFT_22898</name>
</gene>
<dbReference type="KEGG" id="tps:THAPSDRAFT_22898"/>
<feature type="compositionally biased region" description="Low complexity" evidence="2">
    <location>
        <begin position="373"/>
        <end position="403"/>
    </location>
</feature>
<feature type="region of interest" description="Disordered" evidence="2">
    <location>
        <begin position="423"/>
        <end position="447"/>
    </location>
</feature>
<feature type="compositionally biased region" description="Polar residues" evidence="2">
    <location>
        <begin position="1297"/>
        <end position="1311"/>
    </location>
</feature>
<feature type="region of interest" description="Disordered" evidence="2">
    <location>
        <begin position="88"/>
        <end position="109"/>
    </location>
</feature>
<protein>
    <submittedName>
        <fullName evidence="3">Uncharacterized protein</fullName>
    </submittedName>
</protein>
<feature type="compositionally biased region" description="Basic and acidic residues" evidence="2">
    <location>
        <begin position="423"/>
        <end position="439"/>
    </location>
</feature>
<dbReference type="Proteomes" id="UP000001449">
    <property type="component" value="Chromosome 5"/>
</dbReference>
<reference evidence="3 4" key="1">
    <citation type="journal article" date="2004" name="Science">
        <title>The genome of the diatom Thalassiosira pseudonana: ecology, evolution, and metabolism.</title>
        <authorList>
            <person name="Armbrust E.V."/>
            <person name="Berges J.A."/>
            <person name="Bowler C."/>
            <person name="Green B.R."/>
            <person name="Martinez D."/>
            <person name="Putnam N.H."/>
            <person name="Zhou S."/>
            <person name="Allen A.E."/>
            <person name="Apt K.E."/>
            <person name="Bechner M."/>
            <person name="Brzezinski M.A."/>
            <person name="Chaal B.K."/>
            <person name="Chiovitti A."/>
            <person name="Davis A.K."/>
            <person name="Demarest M.S."/>
            <person name="Detter J.C."/>
            <person name="Glavina T."/>
            <person name="Goodstein D."/>
            <person name="Hadi M.Z."/>
            <person name="Hellsten U."/>
            <person name="Hildebrand M."/>
            <person name="Jenkins B.D."/>
            <person name="Jurka J."/>
            <person name="Kapitonov V.V."/>
            <person name="Kroger N."/>
            <person name="Lau W.W."/>
            <person name="Lane T.W."/>
            <person name="Larimer F.W."/>
            <person name="Lippmeier J.C."/>
            <person name="Lucas S."/>
            <person name="Medina M."/>
            <person name="Montsant A."/>
            <person name="Obornik M."/>
            <person name="Parker M.S."/>
            <person name="Palenik B."/>
            <person name="Pazour G.J."/>
            <person name="Richardson P.M."/>
            <person name="Rynearson T.A."/>
            <person name="Saito M.A."/>
            <person name="Schwartz D.C."/>
            <person name="Thamatrakoln K."/>
            <person name="Valentin K."/>
            <person name="Vardi A."/>
            <person name="Wilkerson F.P."/>
            <person name="Rokhsar D.S."/>
        </authorList>
    </citation>
    <scope>NUCLEOTIDE SEQUENCE [LARGE SCALE GENOMIC DNA]</scope>
    <source>
        <strain evidence="3 4">CCMP1335</strain>
    </source>
</reference>
<reference evidence="3 4" key="2">
    <citation type="journal article" date="2008" name="Nature">
        <title>The Phaeodactylum genome reveals the evolutionary history of diatom genomes.</title>
        <authorList>
            <person name="Bowler C."/>
            <person name="Allen A.E."/>
            <person name="Badger J.H."/>
            <person name="Grimwood J."/>
            <person name="Jabbari K."/>
            <person name="Kuo A."/>
            <person name="Maheswari U."/>
            <person name="Martens C."/>
            <person name="Maumus F."/>
            <person name="Otillar R.P."/>
            <person name="Rayko E."/>
            <person name="Salamov A."/>
            <person name="Vandepoele K."/>
            <person name="Beszteri B."/>
            <person name="Gruber A."/>
            <person name="Heijde M."/>
            <person name="Katinka M."/>
            <person name="Mock T."/>
            <person name="Valentin K."/>
            <person name="Verret F."/>
            <person name="Berges J.A."/>
            <person name="Brownlee C."/>
            <person name="Cadoret J.P."/>
            <person name="Chiovitti A."/>
            <person name="Choi C.J."/>
            <person name="Coesel S."/>
            <person name="De Martino A."/>
            <person name="Detter J.C."/>
            <person name="Durkin C."/>
            <person name="Falciatore A."/>
            <person name="Fournet J."/>
            <person name="Haruta M."/>
            <person name="Huysman M.J."/>
            <person name="Jenkins B.D."/>
            <person name="Jiroutova K."/>
            <person name="Jorgensen R.E."/>
            <person name="Joubert Y."/>
            <person name="Kaplan A."/>
            <person name="Kroger N."/>
            <person name="Kroth P.G."/>
            <person name="La Roche J."/>
            <person name="Lindquist E."/>
            <person name="Lommer M."/>
            <person name="Martin-Jezequel V."/>
            <person name="Lopez P.J."/>
            <person name="Lucas S."/>
            <person name="Mangogna M."/>
            <person name="McGinnis K."/>
            <person name="Medlin L.K."/>
            <person name="Montsant A."/>
            <person name="Oudot-Le Secq M.P."/>
            <person name="Napoli C."/>
            <person name="Obornik M."/>
            <person name="Parker M.S."/>
            <person name="Petit J.L."/>
            <person name="Porcel B.M."/>
            <person name="Poulsen N."/>
            <person name="Robison M."/>
            <person name="Rychlewski L."/>
            <person name="Rynearson T.A."/>
            <person name="Schmutz J."/>
            <person name="Shapiro H."/>
            <person name="Siaut M."/>
            <person name="Stanley M."/>
            <person name="Sussman M.R."/>
            <person name="Taylor A.R."/>
            <person name="Vardi A."/>
            <person name="von Dassow P."/>
            <person name="Vyverman W."/>
            <person name="Willis A."/>
            <person name="Wyrwicz L.S."/>
            <person name="Rokhsar D.S."/>
            <person name="Weissenbach J."/>
            <person name="Armbrust E.V."/>
            <person name="Green B.R."/>
            <person name="Van de Peer Y."/>
            <person name="Grigoriev I.V."/>
        </authorList>
    </citation>
    <scope>NUCLEOTIDE SEQUENCE [LARGE SCALE GENOMIC DNA]</scope>
    <source>
        <strain evidence="3 4">CCMP1335</strain>
    </source>
</reference>
<name>B8C3S9_THAPS</name>
<dbReference type="InParanoid" id="B8C3S9"/>
<evidence type="ECO:0000313" key="4">
    <source>
        <dbReference type="Proteomes" id="UP000001449"/>
    </source>
</evidence>
<feature type="region of interest" description="Disordered" evidence="2">
    <location>
        <begin position="1403"/>
        <end position="1422"/>
    </location>
</feature>
<feature type="compositionally biased region" description="Polar residues" evidence="2">
    <location>
        <begin position="1366"/>
        <end position="1378"/>
    </location>
</feature>
<sequence length="1422" mass="154992">MRLCKRRRCASSSSSNSPSLQLQMLTPRESVGSISSTSSTAVVLLLLASTISYCDALNLLPHLPSTRAAYTTTTTTTLQMSNNEYYDLRTSSDESPATNSNSYYQRGGQSRLARLAQQQQRQAAAFPNSSRLTNNNQQRIINFNPNFDSFNNFQNPIIPNNFDIHALSNQNIQSKLNSELSAMENKLLSFQEISGRRSQELMNNLEALAKLEQERLSRRVNEFDAGVAREEMGRNVKVLRERMDVIRSGELDRKFERNREALLGKVASTAESNKLLVPAASSVATFSSLALLRNNMANRHQKTAEVQQDRDENRRLKQEEERQRRRQQKKTGRGALSTAAGLGVFAISAGTLQQQPMLLSEREYEYGSGGGQETSSYIATSSSPSALVGSSRRKSSGGASAFGSGSVGFNGVASAVTMTDEGTDVRQYDVQREKKRDAGTDQGYSNDVLNKMPTYSTLSVMDDGSALGSYDTFTATSSTPTKDEVLSENSYDAYNTLTASSATATIDEESTWYSGNTQESINRPAFKVWNNKLPDDSSSNNYDTLIADEGKSWDDTSRETVASTATNNGPSFTVWNERLRRDSTPNINLNAPLNAPSSQRGDGNWALSSRDDVANKETNSGPSFTVWNKKLLHESSRTDTRIALERDSWRESEENARAESNYGPSFTDWNQDLRRKGRADINSNTLTASLSGNELQTGVSGEWHGGDDSSTRGISDILVATVDQQNLLQDGDDGWEMNDDNIAIDSSDILVASADIEAWERGVGGVMTFELDETPSYVVWNDDNFEQEEMQPMYASWELDDRNIAIDSSDILMASADDYEVWERSVGSVMNADVDEAPSYAVWNDDVGDMINANNPESIEDSDASEESDDFASRLTNLIDDINSAGKKYNSEMLIATLAMDIDISTQDFGEITTGELEARIANLIDDIDQLEENNVNTNILLASSAVNIGESDESMMGGTADLQERSSFPEQVTKLIDDINAADRSSVISSSTSMASEFSRGFVDDAKSRPYYQTEFQEGLSGFSAPLKDARPARRNRPVVFEGAMSRGNWRAKLNDLANAEIPKMKEVAVQMEQASRMFNRGTVIPSNSAVKLTPRVESPYTPPQPSKPIVPPKEVVSTSQELNAPAPIEVAIPPLPTKTVETAPSPPPIFKPADAVTTIKAVTPIEEETVKDVIPADTYGSAIPQFSNGPSFFRGICIGGLAAATSKAFRVGGGTEKVKGSSSDAEGSLPDENVPPSLDPVEPDAVESFEEGTAIPQPYEFSESAIIATATAVDLPPSARTQAASEGYLKSLSVGASSRGTSAGSQSHLSAVAGDSSPPQQSRVIEYRQIPRTTQSPSSDAATTGADRRRVRVFVDRTVETNRGDTISSEPRQYSRGSEIPLQNDGAAIPYTITQAIPAPGREKRRVSVTFDTSVEESRK</sequence>
<feature type="region of interest" description="Disordered" evidence="2">
    <location>
        <begin position="585"/>
        <end position="608"/>
    </location>
</feature>
<evidence type="ECO:0000256" key="1">
    <source>
        <dbReference type="SAM" id="Coils"/>
    </source>
</evidence>
<feature type="region of interest" description="Disordered" evidence="2">
    <location>
        <begin position="1297"/>
        <end position="1351"/>
    </location>
</feature>
<dbReference type="PaxDb" id="35128-Thaps22898"/>
<keyword evidence="1" id="KW-0175">Coiled coil</keyword>
<dbReference type="EMBL" id="CM000642">
    <property type="protein sequence ID" value="EED92613.1"/>
    <property type="molecule type" value="Genomic_DNA"/>
</dbReference>
<feature type="compositionally biased region" description="Polar residues" evidence="2">
    <location>
        <begin position="93"/>
        <end position="108"/>
    </location>
</feature>
<dbReference type="HOGENOM" id="CLU_253028_0_0_1"/>
<accession>B8C3S9</accession>
<organism evidence="3 4">
    <name type="scientific">Thalassiosira pseudonana</name>
    <name type="common">Marine diatom</name>
    <name type="synonym">Cyclotella nana</name>
    <dbReference type="NCBI Taxonomy" id="35128"/>
    <lineage>
        <taxon>Eukaryota</taxon>
        <taxon>Sar</taxon>
        <taxon>Stramenopiles</taxon>
        <taxon>Ochrophyta</taxon>
        <taxon>Bacillariophyta</taxon>
        <taxon>Coscinodiscophyceae</taxon>
        <taxon>Thalassiosirophycidae</taxon>
        <taxon>Thalassiosirales</taxon>
        <taxon>Thalassiosiraceae</taxon>
        <taxon>Thalassiosira</taxon>
    </lineage>
</organism>
<feature type="compositionally biased region" description="Polar residues" evidence="2">
    <location>
        <begin position="1333"/>
        <end position="1344"/>
    </location>
</feature>
<feature type="compositionally biased region" description="Low complexity" evidence="2">
    <location>
        <begin position="585"/>
        <end position="596"/>
    </location>
</feature>
<proteinExistence type="predicted"/>
<feature type="region of interest" description="Disordered" evidence="2">
    <location>
        <begin position="301"/>
        <end position="335"/>
    </location>
</feature>
<feature type="region of interest" description="Disordered" evidence="2">
    <location>
        <begin position="1364"/>
        <end position="1388"/>
    </location>
</feature>
<feature type="region of interest" description="Disordered" evidence="2">
    <location>
        <begin position="1215"/>
        <end position="1251"/>
    </location>
</feature>
<keyword evidence="4" id="KW-1185">Reference proteome</keyword>
<feature type="region of interest" description="Disordered" evidence="2">
    <location>
        <begin position="365"/>
        <end position="403"/>
    </location>
</feature>
<evidence type="ECO:0000313" key="3">
    <source>
        <dbReference type="EMBL" id="EED92613.1"/>
    </source>
</evidence>
<evidence type="ECO:0000256" key="2">
    <source>
        <dbReference type="SAM" id="MobiDB-lite"/>
    </source>
</evidence>
<dbReference type="STRING" id="35128.B8C3S9"/>
<dbReference type="RefSeq" id="XP_002290861.1">
    <property type="nucleotide sequence ID" value="XM_002290825.1"/>
</dbReference>